<dbReference type="GO" id="GO:0016706">
    <property type="term" value="F:2-oxoglutarate-dependent dioxygenase activity"/>
    <property type="evidence" value="ECO:0007669"/>
    <property type="project" value="UniProtKB-ARBA"/>
</dbReference>
<gene>
    <name evidence="1" type="ORF">HCN56_08445</name>
</gene>
<dbReference type="Gene3D" id="2.60.120.620">
    <property type="entry name" value="q2cbj1_9rhob like domain"/>
    <property type="match status" value="1"/>
</dbReference>
<dbReference type="Pfam" id="PF05721">
    <property type="entry name" value="PhyH"/>
    <property type="match status" value="1"/>
</dbReference>
<evidence type="ECO:0000313" key="2">
    <source>
        <dbReference type="Proteomes" id="UP000578686"/>
    </source>
</evidence>
<dbReference type="PANTHER" id="PTHR20883">
    <property type="entry name" value="PHYTANOYL-COA DIOXYGENASE DOMAIN CONTAINING 1"/>
    <property type="match status" value="1"/>
</dbReference>
<accession>A0A7X6D024</accession>
<dbReference type="AlphaFoldDB" id="A0A7X6D024"/>
<keyword evidence="1" id="KW-0560">Oxidoreductase</keyword>
<evidence type="ECO:0000313" key="1">
    <source>
        <dbReference type="EMBL" id="NJQ05599.1"/>
    </source>
</evidence>
<dbReference type="PANTHER" id="PTHR20883:SF48">
    <property type="entry name" value="ECTOINE DIOXYGENASE"/>
    <property type="match status" value="1"/>
</dbReference>
<organism evidence="1 2">
    <name type="scientific">Streptomyces lonarensis</name>
    <dbReference type="NCBI Taxonomy" id="700599"/>
    <lineage>
        <taxon>Bacteria</taxon>
        <taxon>Bacillati</taxon>
        <taxon>Actinomycetota</taxon>
        <taxon>Actinomycetes</taxon>
        <taxon>Kitasatosporales</taxon>
        <taxon>Streptomycetaceae</taxon>
        <taxon>Streptomyces</taxon>
    </lineage>
</organism>
<dbReference type="Proteomes" id="UP000578686">
    <property type="component" value="Unassembled WGS sequence"/>
</dbReference>
<dbReference type="InterPro" id="IPR008775">
    <property type="entry name" value="Phytyl_CoA_dOase-like"/>
</dbReference>
<keyword evidence="2" id="KW-1185">Reference proteome</keyword>
<dbReference type="GO" id="GO:0005506">
    <property type="term" value="F:iron ion binding"/>
    <property type="evidence" value="ECO:0007669"/>
    <property type="project" value="UniProtKB-ARBA"/>
</dbReference>
<dbReference type="RefSeq" id="WP_167968878.1">
    <property type="nucleotide sequence ID" value="NZ_BHZG01000027.1"/>
</dbReference>
<dbReference type="SUPFAM" id="SSF51197">
    <property type="entry name" value="Clavaminate synthase-like"/>
    <property type="match status" value="1"/>
</dbReference>
<reference evidence="1 2" key="1">
    <citation type="submission" date="2020-03" db="EMBL/GenBank/DDBJ databases">
        <title>Draft genome of Streptomyces sp. ventii, isolated from the Axial Seamount in the Pacific Ocean, and resequencing of the two type strains Streptomyces lonarensis strain NCL 716 and Streptomyces bohaiensis strain 11A07.</title>
        <authorList>
            <person name="Loughran R.M."/>
            <person name="Pfannmuller K.M."/>
            <person name="Wasson B.J."/>
            <person name="Deadmond M.C."/>
            <person name="Paddock B.E."/>
            <person name="Koyack M.J."/>
            <person name="Gallegos D.A."/>
            <person name="Mitchell E.A."/>
            <person name="Ushijima B."/>
            <person name="Saw J.H."/>
            <person name="Mcphail K.L."/>
            <person name="Videau P."/>
        </authorList>
    </citation>
    <scope>NUCLEOTIDE SEQUENCE [LARGE SCALE GENOMIC DNA]</scope>
    <source>
        <strain evidence="1 2">NCL716</strain>
    </source>
</reference>
<comment type="caution">
    <text evidence="1">The sequence shown here is derived from an EMBL/GenBank/DDBJ whole genome shotgun (WGS) entry which is preliminary data.</text>
</comment>
<name>A0A7X6D024_9ACTN</name>
<protein>
    <submittedName>
        <fullName evidence="1">Phytanoyl-CoA dioxygenase family protein</fullName>
    </submittedName>
</protein>
<proteinExistence type="predicted"/>
<sequence>MSAPGTAALAETYRENGFAVAEHLFDAREVSELNDAITEILNVDDIGAVAEVEPGDNGMARRIWSPTKQHQAFERASAHPRLLDHVEALIGPDILFHYSKLHLKAPQVGSVVDWHQDFAYYPHTNTDLVTALLYLDDTTTENSALQAVPGSHLRGLADHYVDGFFRGKVAGPDAPEASDAVAIEAPAGSVVFIHPLLLHYSSPNRSDRYRRAFLPAYRAADAFPIHFGSHAGHNEPGVRLLRGKVSNTARVEAGAWRLPLAERPFGSLFQLQEGADRSAASAATGYATLEEVS</sequence>
<keyword evidence="1" id="KW-0223">Dioxygenase</keyword>
<dbReference type="EMBL" id="JAAVJD010000042">
    <property type="protein sequence ID" value="NJQ05599.1"/>
    <property type="molecule type" value="Genomic_DNA"/>
</dbReference>